<dbReference type="SMART" id="SM00382">
    <property type="entry name" value="AAA"/>
    <property type="match status" value="1"/>
</dbReference>
<dbReference type="Gene3D" id="3.40.50.300">
    <property type="entry name" value="P-loop containing nucleotide triphosphate hydrolases"/>
    <property type="match status" value="1"/>
</dbReference>
<dbReference type="InterPro" id="IPR027417">
    <property type="entry name" value="P-loop_NTPase"/>
</dbReference>
<dbReference type="EMBL" id="CP033019">
    <property type="protein sequence ID" value="AYM78061.1"/>
    <property type="molecule type" value="Genomic_DNA"/>
</dbReference>
<keyword evidence="1" id="KW-0813">Transport</keyword>
<evidence type="ECO:0000256" key="1">
    <source>
        <dbReference type="ARBA" id="ARBA00022448"/>
    </source>
</evidence>
<dbReference type="GO" id="GO:0005524">
    <property type="term" value="F:ATP binding"/>
    <property type="evidence" value="ECO:0007669"/>
    <property type="project" value="UniProtKB-KW"/>
</dbReference>
<dbReference type="InterPro" id="IPR015855">
    <property type="entry name" value="ABC_transpr_MalK-like"/>
</dbReference>
<proteinExistence type="predicted"/>
<dbReference type="PANTHER" id="PTHR43875:SF1">
    <property type="entry name" value="OSMOPROTECTIVE COMPOUNDS UPTAKE ATP-BINDING PROTEIN GGTA"/>
    <property type="match status" value="1"/>
</dbReference>
<dbReference type="RefSeq" id="WP_121670322.1">
    <property type="nucleotide sequence ID" value="NZ_CP033019.1"/>
</dbReference>
<dbReference type="AlphaFoldDB" id="A0A3G2ECS6"/>
<protein>
    <submittedName>
        <fullName evidence="6">sn-glycerol-3-phosphate ABC transporter ATP-binding protein UgpC</fullName>
    </submittedName>
</protein>
<evidence type="ECO:0000256" key="4">
    <source>
        <dbReference type="ARBA" id="ARBA00022840"/>
    </source>
</evidence>
<dbReference type="Pfam" id="PF08402">
    <property type="entry name" value="TOBE_2"/>
    <property type="match status" value="1"/>
</dbReference>
<accession>A0A3G2ECS6</accession>
<keyword evidence="2" id="KW-0472">Membrane</keyword>
<dbReference type="Gene3D" id="2.40.50.100">
    <property type="match status" value="1"/>
</dbReference>
<organism evidence="6 7">
    <name type="scientific">Janthinobacterium agaricidamnosum</name>
    <dbReference type="NCBI Taxonomy" id="55508"/>
    <lineage>
        <taxon>Bacteria</taxon>
        <taxon>Pseudomonadati</taxon>
        <taxon>Pseudomonadota</taxon>
        <taxon>Betaproteobacteria</taxon>
        <taxon>Burkholderiales</taxon>
        <taxon>Oxalobacteraceae</taxon>
        <taxon>Janthinobacterium</taxon>
    </lineage>
</organism>
<evidence type="ECO:0000313" key="7">
    <source>
        <dbReference type="Proteomes" id="UP000279594"/>
    </source>
</evidence>
<keyword evidence="3" id="KW-0547">Nucleotide-binding</keyword>
<dbReference type="GO" id="GO:0016887">
    <property type="term" value="F:ATP hydrolysis activity"/>
    <property type="evidence" value="ECO:0007669"/>
    <property type="project" value="InterPro"/>
</dbReference>
<dbReference type="InterPro" id="IPR003439">
    <property type="entry name" value="ABC_transporter-like_ATP-bd"/>
</dbReference>
<dbReference type="CDD" id="cd03301">
    <property type="entry name" value="ABC_MalK_N"/>
    <property type="match status" value="1"/>
</dbReference>
<dbReference type="InterPro" id="IPR008995">
    <property type="entry name" value="Mo/tungstate-bd_C_term_dom"/>
</dbReference>
<reference evidence="6 7" key="1">
    <citation type="submission" date="2018-10" db="EMBL/GenBank/DDBJ databases">
        <title>Effects of UV and annual dynamics of microbial communities in freshwater RAS systems.</title>
        <authorList>
            <person name="Bekkelund A.K."/>
            <person name="Hansen B.R."/>
            <person name="Stokken H."/>
            <person name="Eriksen B.F."/>
            <person name="Kashulin N.A."/>
        </authorList>
    </citation>
    <scope>NUCLEOTIDE SEQUENCE [LARGE SCALE GENOMIC DNA]</scope>
    <source>
        <strain evidence="6 7">BHSEK</strain>
    </source>
</reference>
<dbReference type="Pfam" id="PF00005">
    <property type="entry name" value="ABC_tran"/>
    <property type="match status" value="1"/>
</dbReference>
<dbReference type="InterPro" id="IPR013611">
    <property type="entry name" value="Transp-assoc_OB_typ2"/>
</dbReference>
<feature type="domain" description="ABC transporter" evidence="5">
    <location>
        <begin position="4"/>
        <end position="235"/>
    </location>
</feature>
<evidence type="ECO:0000256" key="3">
    <source>
        <dbReference type="ARBA" id="ARBA00022741"/>
    </source>
</evidence>
<keyword evidence="4 6" id="KW-0067">ATP-binding</keyword>
<dbReference type="NCBIfam" id="NF008653">
    <property type="entry name" value="PRK11650.1"/>
    <property type="match status" value="1"/>
</dbReference>
<dbReference type="GO" id="GO:0140359">
    <property type="term" value="F:ABC-type transporter activity"/>
    <property type="evidence" value="ECO:0007669"/>
    <property type="project" value="InterPro"/>
</dbReference>
<keyword evidence="2" id="KW-1003">Cell membrane</keyword>
<dbReference type="Gene3D" id="2.40.50.140">
    <property type="entry name" value="Nucleic acid-binding proteins"/>
    <property type="match status" value="1"/>
</dbReference>
<dbReference type="PROSITE" id="PS50893">
    <property type="entry name" value="ABC_TRANSPORTER_2"/>
    <property type="match status" value="1"/>
</dbReference>
<dbReference type="Proteomes" id="UP000279594">
    <property type="component" value="Chromosome"/>
</dbReference>
<evidence type="ECO:0000256" key="2">
    <source>
        <dbReference type="ARBA" id="ARBA00022475"/>
    </source>
</evidence>
<sequence>MANIACRQLHKTYDQKTAVLQPFDLEIADGEFIVLLGPSGCGKSTLLRMIAGLEDISGGELLIGGAIVNDLPPRARNVAMVFQNYALYPHMTVYGNIAFGLRRLKVPNDEIERRVREVAAILSLDSLLERKPRAMSGGQQQRTAIARAMIKTPQVFLFDEPLSNLDAKLRAQLRADIKRLHRRLRTTTLYVTHDQLEAMTLADRVVLMKGGHIEQIGTPAELYNHPRTLFAAGFIGTPAMNFIDGVVEKDGGQTVLVCAGYRWPLTSPRFAALQAGARVVFGLRPNHLRAAQAQAQTREPSGTHGLACVIDLVELLGAEALISFQCGALSLSALLPANAANSAAQVGQTLALAFDEEHMHLFDADSGLAVAVGTQVSG</sequence>
<dbReference type="SUPFAM" id="SSF52540">
    <property type="entry name" value="P-loop containing nucleoside triphosphate hydrolases"/>
    <property type="match status" value="1"/>
</dbReference>
<dbReference type="InterPro" id="IPR003593">
    <property type="entry name" value="AAA+_ATPase"/>
</dbReference>
<dbReference type="FunFam" id="3.40.50.300:FF:000042">
    <property type="entry name" value="Maltose/maltodextrin ABC transporter, ATP-binding protein"/>
    <property type="match status" value="1"/>
</dbReference>
<dbReference type="PANTHER" id="PTHR43875">
    <property type="entry name" value="MALTODEXTRIN IMPORT ATP-BINDING PROTEIN MSMX"/>
    <property type="match status" value="1"/>
</dbReference>
<dbReference type="GO" id="GO:0008643">
    <property type="term" value="P:carbohydrate transport"/>
    <property type="evidence" value="ECO:0007669"/>
    <property type="project" value="InterPro"/>
</dbReference>
<dbReference type="SUPFAM" id="SSF50331">
    <property type="entry name" value="MOP-like"/>
    <property type="match status" value="1"/>
</dbReference>
<name>A0A3G2ECS6_9BURK</name>
<keyword evidence="7" id="KW-1185">Reference proteome</keyword>
<gene>
    <name evidence="6" type="primary">ugpC</name>
    <name evidence="6" type="ORF">D9M09_21385</name>
</gene>
<dbReference type="InterPro" id="IPR047641">
    <property type="entry name" value="ABC_transpr_MalK/UgpC-like"/>
</dbReference>
<dbReference type="GO" id="GO:0055052">
    <property type="term" value="C:ATP-binding cassette (ABC) transporter complex, substrate-binding subunit-containing"/>
    <property type="evidence" value="ECO:0007669"/>
    <property type="project" value="TreeGrafter"/>
</dbReference>
<evidence type="ECO:0000313" key="6">
    <source>
        <dbReference type="EMBL" id="AYM78061.1"/>
    </source>
</evidence>
<evidence type="ECO:0000259" key="5">
    <source>
        <dbReference type="PROSITE" id="PS50893"/>
    </source>
</evidence>
<dbReference type="InterPro" id="IPR012340">
    <property type="entry name" value="NA-bd_OB-fold"/>
</dbReference>